<feature type="signal peptide" evidence="1">
    <location>
        <begin position="1"/>
        <end position="38"/>
    </location>
</feature>
<evidence type="ECO:0000313" key="2">
    <source>
        <dbReference type="EMBL" id="KAK3091962.1"/>
    </source>
</evidence>
<reference evidence="2" key="1">
    <citation type="submission" date="2019-08" db="EMBL/GenBank/DDBJ databases">
        <title>The improved chromosome-level genome for the pearl oyster Pinctada fucata martensii using PacBio sequencing and Hi-C.</title>
        <authorList>
            <person name="Zheng Z."/>
        </authorList>
    </citation>
    <scope>NUCLEOTIDE SEQUENCE</scope>
    <source>
        <strain evidence="2">ZZ-2019</strain>
        <tissue evidence="2">Adductor muscle</tissue>
    </source>
</reference>
<comment type="caution">
    <text evidence="2">The sequence shown here is derived from an EMBL/GenBank/DDBJ whole genome shotgun (WGS) entry which is preliminary data.</text>
</comment>
<proteinExistence type="predicted"/>
<keyword evidence="1" id="KW-0732">Signal</keyword>
<protein>
    <submittedName>
        <fullName evidence="2">Uncharacterized protein</fullName>
    </submittedName>
</protein>
<dbReference type="Proteomes" id="UP001186944">
    <property type="component" value="Unassembled WGS sequence"/>
</dbReference>
<organism evidence="2 3">
    <name type="scientific">Pinctada imbricata</name>
    <name type="common">Atlantic pearl-oyster</name>
    <name type="synonym">Pinctada martensii</name>
    <dbReference type="NCBI Taxonomy" id="66713"/>
    <lineage>
        <taxon>Eukaryota</taxon>
        <taxon>Metazoa</taxon>
        <taxon>Spiralia</taxon>
        <taxon>Lophotrochozoa</taxon>
        <taxon>Mollusca</taxon>
        <taxon>Bivalvia</taxon>
        <taxon>Autobranchia</taxon>
        <taxon>Pteriomorphia</taxon>
        <taxon>Pterioida</taxon>
        <taxon>Pterioidea</taxon>
        <taxon>Pteriidae</taxon>
        <taxon>Pinctada</taxon>
    </lineage>
</organism>
<name>A0AA89C2I0_PINIB</name>
<accession>A0AA89C2I0</accession>
<gene>
    <name evidence="2" type="ORF">FSP39_024031</name>
</gene>
<sequence length="790" mass="89897">MMPSLSARRMALPRRLTSFSFFTIFLVLFLHQVDFTNCQDDELIFHCSGNKEVAVIQPGTSAPTLQVLQAFHVNNIQVDLNVYKASSLQDTCGDDASIKYNGIAVNGEISVFFSETDSLSNDSASVQVYNKNFGAGSYEGYTIWSTEVNRKDIPCGTGYLVAVVKDEGKTVDMEAVRVAHVCNISMDVNVKLEVEKEDTMTTPDYTKGMSRVHLQADGHTNIIDQLRRQGHGINKIELVNEGKNSLPRVTKDMAHVTLAYFKQSPSPTMPGGHCEVPDYSILDEIIGWDIFTDDDADLVIMYDALHTDLDNDTCDNFISIPVYVDCSYSKYILSLYQSMWIVVTRDYEEKCYVLPHHSYGGTELVMTRGDNDMFFYEVWDNKWTEEGKWEMDRNRLMGFSRFHLLSHLLKDMPPLREGRGLCAVKEDFEDESADFDPKDMPHLPTNDSLKMRFDDLKQKAEYLDLMSLSYELDQLRYEADMDYDYETRAKKYGFIMGLNASASFRHYSNMYKMHGMSVPANLTRAILGGHLYHTAMTANHAIEAGLYSPDTVIHGLGMTYGALTLLDGIESELKLEMAQRVRNALNRVAKTLSELREKSMNMTSMAMVHCKFDRKISPDVQELLFLGAGYDGKMEKHLDPSDRCHRALVFNYFRRGGARVHARDILKNLDTDPSYMKIDEKTPRMCRDHPALGHGSPPIFWEVDDRGRLMKGMYSPITDTVAWKPVATCRCDGCHYSGYYGGYHDGYYGGYNSHYYATSDSYNAYANTQGYSWTTPSWMTTSQMNHFGRR</sequence>
<feature type="chain" id="PRO_5041704845" evidence="1">
    <location>
        <begin position="39"/>
        <end position="790"/>
    </location>
</feature>
<dbReference type="AlphaFoldDB" id="A0AA89C2I0"/>
<evidence type="ECO:0000256" key="1">
    <source>
        <dbReference type="SAM" id="SignalP"/>
    </source>
</evidence>
<keyword evidence="3" id="KW-1185">Reference proteome</keyword>
<evidence type="ECO:0000313" key="3">
    <source>
        <dbReference type="Proteomes" id="UP001186944"/>
    </source>
</evidence>
<dbReference type="EMBL" id="VSWD01000010">
    <property type="protein sequence ID" value="KAK3091962.1"/>
    <property type="molecule type" value="Genomic_DNA"/>
</dbReference>